<evidence type="ECO:0000256" key="3">
    <source>
        <dbReference type="ARBA" id="ARBA00022448"/>
    </source>
</evidence>
<reference evidence="9 10" key="1">
    <citation type="submission" date="2020-08" db="EMBL/GenBank/DDBJ databases">
        <title>Cohnella phylogeny.</title>
        <authorList>
            <person name="Dunlap C."/>
        </authorList>
    </citation>
    <scope>NUCLEOTIDE SEQUENCE [LARGE SCALE GENOMIC DNA]</scope>
    <source>
        <strain evidence="9 10">DSM 25241</strain>
    </source>
</reference>
<evidence type="ECO:0000256" key="5">
    <source>
        <dbReference type="ARBA" id="ARBA00022692"/>
    </source>
</evidence>
<evidence type="ECO:0000256" key="8">
    <source>
        <dbReference type="SAM" id="Phobius"/>
    </source>
</evidence>
<dbReference type="PANTHER" id="PTHR34975:SF2">
    <property type="entry name" value="SPORE GERMINATION PROTEIN A2"/>
    <property type="match status" value="1"/>
</dbReference>
<dbReference type="InterPro" id="IPR004761">
    <property type="entry name" value="Spore_GerAB"/>
</dbReference>
<proteinExistence type="inferred from homology"/>
<feature type="transmembrane region" description="Helical" evidence="8">
    <location>
        <begin position="121"/>
        <end position="141"/>
    </location>
</feature>
<dbReference type="Proteomes" id="UP000535838">
    <property type="component" value="Unassembled WGS sequence"/>
</dbReference>
<keyword evidence="5 8" id="KW-0812">Transmembrane</keyword>
<evidence type="ECO:0000256" key="7">
    <source>
        <dbReference type="ARBA" id="ARBA00023136"/>
    </source>
</evidence>
<feature type="transmembrane region" description="Helical" evidence="8">
    <location>
        <begin position="185"/>
        <end position="204"/>
    </location>
</feature>
<comment type="caution">
    <text evidence="9">The sequence shown here is derived from an EMBL/GenBank/DDBJ whole genome shotgun (WGS) entry which is preliminary data.</text>
</comment>
<feature type="transmembrane region" description="Helical" evidence="8">
    <location>
        <begin position="303"/>
        <end position="321"/>
    </location>
</feature>
<evidence type="ECO:0000313" key="10">
    <source>
        <dbReference type="Proteomes" id="UP000535838"/>
    </source>
</evidence>
<evidence type="ECO:0000256" key="1">
    <source>
        <dbReference type="ARBA" id="ARBA00004141"/>
    </source>
</evidence>
<feature type="transmembrane region" description="Helical" evidence="8">
    <location>
        <begin position="216"/>
        <end position="236"/>
    </location>
</feature>
<dbReference type="EMBL" id="JACJVQ010000019">
    <property type="protein sequence ID" value="MBB6637003.1"/>
    <property type="molecule type" value="Genomic_DNA"/>
</dbReference>
<gene>
    <name evidence="9" type="ORF">H7B67_22980</name>
</gene>
<dbReference type="NCBIfam" id="TIGR00912">
    <property type="entry name" value="2A0309"/>
    <property type="match status" value="1"/>
</dbReference>
<name>A0A841SXN9_9BACL</name>
<comment type="similarity">
    <text evidence="2">Belongs to the amino acid-polyamine-organocation (APC) superfamily. Spore germination protein (SGP) (TC 2.A.3.9) family.</text>
</comment>
<keyword evidence="4" id="KW-0309">Germination</keyword>
<organism evidence="9 10">
    <name type="scientific">Cohnella thailandensis</name>
    <dbReference type="NCBI Taxonomy" id="557557"/>
    <lineage>
        <taxon>Bacteria</taxon>
        <taxon>Bacillati</taxon>
        <taxon>Bacillota</taxon>
        <taxon>Bacilli</taxon>
        <taxon>Bacillales</taxon>
        <taxon>Paenibacillaceae</taxon>
        <taxon>Cohnella</taxon>
    </lineage>
</organism>
<keyword evidence="3" id="KW-0813">Transport</keyword>
<keyword evidence="6 8" id="KW-1133">Transmembrane helix</keyword>
<dbReference type="RefSeq" id="WP_185122194.1">
    <property type="nucleotide sequence ID" value="NZ_JACJVQ010000019.1"/>
</dbReference>
<evidence type="ECO:0000256" key="6">
    <source>
        <dbReference type="ARBA" id="ARBA00022989"/>
    </source>
</evidence>
<dbReference type="Pfam" id="PF03845">
    <property type="entry name" value="Spore_permease"/>
    <property type="match status" value="1"/>
</dbReference>
<evidence type="ECO:0000256" key="2">
    <source>
        <dbReference type="ARBA" id="ARBA00007998"/>
    </source>
</evidence>
<dbReference type="GO" id="GO:0016020">
    <property type="term" value="C:membrane"/>
    <property type="evidence" value="ECO:0007669"/>
    <property type="project" value="UniProtKB-SubCell"/>
</dbReference>
<keyword evidence="10" id="KW-1185">Reference proteome</keyword>
<dbReference type="PANTHER" id="PTHR34975">
    <property type="entry name" value="SPORE GERMINATION PROTEIN A2"/>
    <property type="match status" value="1"/>
</dbReference>
<evidence type="ECO:0000256" key="4">
    <source>
        <dbReference type="ARBA" id="ARBA00022544"/>
    </source>
</evidence>
<accession>A0A841SXN9</accession>
<sequence>MEYELIRIGRVPCIMMILLSIGLMNHVMIAPMVLNQAGRDSWLAVILTAALLPLWILLFRPVIRAIGTQALPAWLEERAGKAAKGIVIAVLCALLAMIAIPTALDTVQWAESMYLPNTPPFALSFVLAALCAIGAVLGIHVIAYVSCLLLPVVSTLGFFVSGANMHRKDYSQLLPILEHGWSPVLSGMVMVAGGFIELSLFALFQGYVDKPFRTHHLFVTAGIVVILTLGPIIGILTEFGPYEAVIQRYPAFIQWRLVQIGKYFEHVDFFAMFQWISGSYVRTACSMALIMDLLAIKNRIKRGILGGVIGIVIVVMSIIPFDDSIEYRFYERYTPIMLCVFLGLMLLLALIAAFGRKGETSHDASNGA</sequence>
<evidence type="ECO:0000313" key="9">
    <source>
        <dbReference type="EMBL" id="MBB6637003.1"/>
    </source>
</evidence>
<feature type="transmembrane region" description="Helical" evidence="8">
    <location>
        <begin position="333"/>
        <end position="354"/>
    </location>
</feature>
<feature type="transmembrane region" description="Helical" evidence="8">
    <location>
        <begin position="272"/>
        <end position="296"/>
    </location>
</feature>
<protein>
    <submittedName>
        <fullName evidence="9">Endospore germination permease</fullName>
    </submittedName>
</protein>
<feature type="transmembrane region" description="Helical" evidence="8">
    <location>
        <begin position="148"/>
        <end position="165"/>
    </location>
</feature>
<keyword evidence="7 8" id="KW-0472">Membrane</keyword>
<dbReference type="GO" id="GO:0009847">
    <property type="term" value="P:spore germination"/>
    <property type="evidence" value="ECO:0007669"/>
    <property type="project" value="InterPro"/>
</dbReference>
<dbReference type="AlphaFoldDB" id="A0A841SXN9"/>
<feature type="transmembrane region" description="Helical" evidence="8">
    <location>
        <begin position="82"/>
        <end position="101"/>
    </location>
</feature>
<feature type="transmembrane region" description="Helical" evidence="8">
    <location>
        <begin position="12"/>
        <end position="30"/>
    </location>
</feature>
<comment type="subcellular location">
    <subcellularLocation>
        <location evidence="1">Membrane</location>
        <topology evidence="1">Multi-pass membrane protein</topology>
    </subcellularLocation>
</comment>
<feature type="transmembrane region" description="Helical" evidence="8">
    <location>
        <begin position="42"/>
        <end position="62"/>
    </location>
</feature>